<protein>
    <recommendedName>
        <fullName evidence="1">Myb/SANT-like domain-containing protein</fullName>
    </recommendedName>
</protein>
<gene>
    <name evidence="2" type="ORF">F3Y22_tig00001731pilonHSYRG00009</name>
</gene>
<dbReference type="AlphaFoldDB" id="A0A6A3CU35"/>
<dbReference type="Proteomes" id="UP000436088">
    <property type="component" value="Unassembled WGS sequence"/>
</dbReference>
<keyword evidence="3" id="KW-1185">Reference proteome</keyword>
<evidence type="ECO:0000313" key="3">
    <source>
        <dbReference type="Proteomes" id="UP000436088"/>
    </source>
</evidence>
<name>A0A6A3CU35_HIBSY</name>
<dbReference type="EMBL" id="VEPZ02000134">
    <property type="protein sequence ID" value="KAE8732783.1"/>
    <property type="molecule type" value="Genomic_DNA"/>
</dbReference>
<dbReference type="InterPro" id="IPR024752">
    <property type="entry name" value="Myb/SANT-like_dom"/>
</dbReference>
<dbReference type="PANTHER" id="PTHR46929">
    <property type="entry name" value="EXPRESSED PROTEIN"/>
    <property type="match status" value="1"/>
</dbReference>
<reference evidence="2" key="1">
    <citation type="submission" date="2019-09" db="EMBL/GenBank/DDBJ databases">
        <title>Draft genome information of white flower Hibiscus syriacus.</title>
        <authorList>
            <person name="Kim Y.-M."/>
        </authorList>
    </citation>
    <scope>NUCLEOTIDE SEQUENCE [LARGE SCALE GENOMIC DNA]</scope>
    <source>
        <strain evidence="2">YM2019G1</strain>
    </source>
</reference>
<dbReference type="PANTHER" id="PTHR46929:SF8">
    <property type="entry name" value="MYB_SANT-LIKE DOMAIN-CONTAINING PROTEIN"/>
    <property type="match status" value="1"/>
</dbReference>
<evidence type="ECO:0000259" key="1">
    <source>
        <dbReference type="Pfam" id="PF12776"/>
    </source>
</evidence>
<proteinExistence type="predicted"/>
<evidence type="ECO:0000313" key="2">
    <source>
        <dbReference type="EMBL" id="KAE8732783.1"/>
    </source>
</evidence>
<organism evidence="2 3">
    <name type="scientific">Hibiscus syriacus</name>
    <name type="common">Rose of Sharon</name>
    <dbReference type="NCBI Taxonomy" id="106335"/>
    <lineage>
        <taxon>Eukaryota</taxon>
        <taxon>Viridiplantae</taxon>
        <taxon>Streptophyta</taxon>
        <taxon>Embryophyta</taxon>
        <taxon>Tracheophyta</taxon>
        <taxon>Spermatophyta</taxon>
        <taxon>Magnoliopsida</taxon>
        <taxon>eudicotyledons</taxon>
        <taxon>Gunneridae</taxon>
        <taxon>Pentapetalae</taxon>
        <taxon>rosids</taxon>
        <taxon>malvids</taxon>
        <taxon>Malvales</taxon>
        <taxon>Malvaceae</taxon>
        <taxon>Malvoideae</taxon>
        <taxon>Hibiscus</taxon>
    </lineage>
</organism>
<accession>A0A6A3CU35</accession>
<sequence>MIVADDLVWDNYIRAHPDAHTFRNKKILNYQDLRLIYKNARNSVVSSHIRQGRCTGPKMLPTWIGEENKGHLHDTDEMVSTNWTPALNCHLIDLLNQALGGTKIGHVFIPEAWKQIVAMFNVKFGCHYDEEALKSQARHLRGQYNCIKILLEQSGFSWDDAREKVIAADYVWDAYMKAHPNTIIQKQNITGLSQAMCYIWSRKF</sequence>
<feature type="domain" description="Myb/SANT-like" evidence="1">
    <location>
        <begin position="82"/>
        <end position="175"/>
    </location>
</feature>
<comment type="caution">
    <text evidence="2">The sequence shown here is derived from an EMBL/GenBank/DDBJ whole genome shotgun (WGS) entry which is preliminary data.</text>
</comment>
<dbReference type="Pfam" id="PF12776">
    <property type="entry name" value="Myb_DNA-bind_3"/>
    <property type="match status" value="1"/>
</dbReference>